<sequence>MDSLSPHFEYPMLSLQNSAYRIDEDRIVITVERISNHRDIDNLSGTLQLQLCGVRQETFGASETHVLASTTLGELQGQHGLIDCHYDLLFQSPPEGIWQLVLQLSEWNGTEYLICDSADFTVPYHANPPHFSVDTEEVVEAALEPTVEPVLESTVEPVAEPVTHVKKNATGGVDGYLAINKSKVETLLSIKGVPKKTLEKLVKERPFSSDKAVLNIKGVGPVMLQRIVTGLITTKHKKQ</sequence>
<comment type="caution">
    <text evidence="1">The sequence shown here is derived from an EMBL/GenBank/DDBJ whole genome shotgun (WGS) entry which is preliminary data.</text>
</comment>
<protein>
    <recommendedName>
        <fullName evidence="3">Helix-hairpin-helix domain-containing protein</fullName>
    </recommendedName>
</protein>
<dbReference type="EMBL" id="RIZG01000003">
    <property type="protein sequence ID" value="RNF51739.1"/>
    <property type="molecule type" value="Genomic_DNA"/>
</dbReference>
<name>A0A3M8Q6N3_9GAMM</name>
<proteinExistence type="predicted"/>
<dbReference type="Proteomes" id="UP000280507">
    <property type="component" value="Unassembled WGS sequence"/>
</dbReference>
<evidence type="ECO:0000313" key="2">
    <source>
        <dbReference type="Proteomes" id="UP000280507"/>
    </source>
</evidence>
<dbReference type="AlphaFoldDB" id="A0A3M8Q6N3"/>
<gene>
    <name evidence="1" type="ORF">EBI00_07585</name>
</gene>
<dbReference type="Gene3D" id="1.10.150.320">
    <property type="entry name" value="Photosystem II 12 kDa extrinsic protein"/>
    <property type="match status" value="1"/>
</dbReference>
<keyword evidence="2" id="KW-1185">Reference proteome</keyword>
<dbReference type="SUPFAM" id="SSF81585">
    <property type="entry name" value="PsbU/PolX domain-like"/>
    <property type="match status" value="1"/>
</dbReference>
<evidence type="ECO:0008006" key="3">
    <source>
        <dbReference type="Google" id="ProtNLM"/>
    </source>
</evidence>
<dbReference type="RefSeq" id="WP_123095307.1">
    <property type="nucleotide sequence ID" value="NZ_RIZG01000003.1"/>
</dbReference>
<reference evidence="1 2" key="1">
    <citation type="journal article" date="2012" name="Int. J. Syst. Evol. Microbiol.">
        <title>Marinomonas hwangdonensis sp. nov., isolated from seawater.</title>
        <authorList>
            <person name="Jung Y.T."/>
            <person name="Oh T.K."/>
            <person name="Yoon J.H."/>
        </authorList>
    </citation>
    <scope>NUCLEOTIDE SEQUENCE [LARGE SCALE GENOMIC DNA]</scope>
    <source>
        <strain evidence="1 2">HDW-15</strain>
    </source>
</reference>
<evidence type="ECO:0000313" key="1">
    <source>
        <dbReference type="EMBL" id="RNF51739.1"/>
    </source>
</evidence>
<accession>A0A3M8Q6N3</accession>
<organism evidence="1 2">
    <name type="scientific">Marinomonas hwangdonensis</name>
    <dbReference type="NCBI Taxonomy" id="1053647"/>
    <lineage>
        <taxon>Bacteria</taxon>
        <taxon>Pseudomonadati</taxon>
        <taxon>Pseudomonadota</taxon>
        <taxon>Gammaproteobacteria</taxon>
        <taxon>Oceanospirillales</taxon>
        <taxon>Oceanospirillaceae</taxon>
        <taxon>Marinomonas</taxon>
    </lineage>
</organism>
<dbReference type="OrthoDB" id="9179253at2"/>